<evidence type="ECO:0000256" key="5">
    <source>
        <dbReference type="SAM" id="MobiDB-lite"/>
    </source>
</evidence>
<name>A0AAV2IFW4_LYMST</name>
<evidence type="ECO:0000256" key="1">
    <source>
        <dbReference type="ARBA" id="ARBA00013201"/>
    </source>
</evidence>
<dbReference type="GO" id="GO:0003847">
    <property type="term" value="F:1-alkyl-2-acetylglycerophosphocholine esterase activity"/>
    <property type="evidence" value="ECO:0007669"/>
    <property type="project" value="UniProtKB-EC"/>
</dbReference>
<dbReference type="EC" id="3.1.1.47" evidence="1"/>
<dbReference type="Pfam" id="PF03403">
    <property type="entry name" value="PAF-AH_p_II"/>
    <property type="match status" value="1"/>
</dbReference>
<evidence type="ECO:0000256" key="2">
    <source>
        <dbReference type="ARBA" id="ARBA00022801"/>
    </source>
</evidence>
<gene>
    <name evidence="6" type="ORF">GSLYS_00019319001</name>
</gene>
<evidence type="ECO:0000256" key="3">
    <source>
        <dbReference type="ARBA" id="ARBA00022963"/>
    </source>
</evidence>
<dbReference type="PANTHER" id="PTHR10272">
    <property type="entry name" value="PLATELET-ACTIVATING FACTOR ACETYLHYDROLASE"/>
    <property type="match status" value="1"/>
</dbReference>
<dbReference type="SUPFAM" id="SSF53474">
    <property type="entry name" value="alpha/beta-Hydrolases"/>
    <property type="match status" value="1"/>
</dbReference>
<sequence>MSTYCYELASRGFVVAAVEHRDGTASMTLCLKDQLDTTIRDVDDHLPHSKSENDMPVSDEDSMDDDSIRQRVQFFLDERNENQSDEADGAATRVRQRKQNSRRSILFNTSFTEEWRRFQHVEIWDDFNYRNRQMYQRAEEIRDILDELGSMNKGNPNNNLLNLAFKTTQFKDRLDFSRVAIIGHSFGGATVLATLAKDARFKVGISLDGWFHPVDDWIDKTAKQPCLLLNMEQFQWEKNVKRMFKFQKADPSADRPMLTLRGGCHQSMTDFQFIVPQIIGRMMDVCHTLEPESCISTCVNTSLAFLYKHLDLPLEQIHRDLLDAKNPHLMKGTNVDMSIPDDGPTPP</sequence>
<proteinExistence type="predicted"/>
<keyword evidence="2" id="KW-0378">Hydrolase</keyword>
<dbReference type="EMBL" id="CAXITT010000752">
    <property type="protein sequence ID" value="CAL1545942.1"/>
    <property type="molecule type" value="Genomic_DNA"/>
</dbReference>
<dbReference type="Gene3D" id="3.40.50.1820">
    <property type="entry name" value="alpha/beta hydrolase"/>
    <property type="match status" value="1"/>
</dbReference>
<dbReference type="AlphaFoldDB" id="A0AAV2IFW4"/>
<dbReference type="InterPro" id="IPR029058">
    <property type="entry name" value="AB_hydrolase_fold"/>
</dbReference>
<organism evidence="6 7">
    <name type="scientific">Lymnaea stagnalis</name>
    <name type="common">Great pond snail</name>
    <name type="synonym">Helix stagnalis</name>
    <dbReference type="NCBI Taxonomy" id="6523"/>
    <lineage>
        <taxon>Eukaryota</taxon>
        <taxon>Metazoa</taxon>
        <taxon>Spiralia</taxon>
        <taxon>Lophotrochozoa</taxon>
        <taxon>Mollusca</taxon>
        <taxon>Gastropoda</taxon>
        <taxon>Heterobranchia</taxon>
        <taxon>Euthyneura</taxon>
        <taxon>Panpulmonata</taxon>
        <taxon>Hygrophila</taxon>
        <taxon>Lymnaeoidea</taxon>
        <taxon>Lymnaeidae</taxon>
        <taxon>Lymnaea</taxon>
    </lineage>
</organism>
<comment type="caution">
    <text evidence="6">The sequence shown here is derived from an EMBL/GenBank/DDBJ whole genome shotgun (WGS) entry which is preliminary data.</text>
</comment>
<feature type="region of interest" description="Disordered" evidence="5">
    <location>
        <begin position="42"/>
        <end position="65"/>
    </location>
</feature>
<keyword evidence="3" id="KW-0442">Lipid degradation</keyword>
<keyword evidence="7" id="KW-1185">Reference proteome</keyword>
<evidence type="ECO:0000256" key="4">
    <source>
        <dbReference type="ARBA" id="ARBA00023098"/>
    </source>
</evidence>
<keyword evidence="4" id="KW-0443">Lipid metabolism</keyword>
<protein>
    <recommendedName>
        <fullName evidence="1">1-alkyl-2-acetylglycerophosphocholine esterase</fullName>
        <ecNumber evidence="1">3.1.1.47</ecNumber>
    </recommendedName>
</protein>
<dbReference type="PANTHER" id="PTHR10272:SF0">
    <property type="entry name" value="PLATELET-ACTIVATING FACTOR ACETYLHYDROLASE"/>
    <property type="match status" value="1"/>
</dbReference>
<dbReference type="GO" id="GO:0016042">
    <property type="term" value="P:lipid catabolic process"/>
    <property type="evidence" value="ECO:0007669"/>
    <property type="project" value="UniProtKB-KW"/>
</dbReference>
<feature type="compositionally biased region" description="Basic and acidic residues" evidence="5">
    <location>
        <begin position="42"/>
        <end position="53"/>
    </location>
</feature>
<evidence type="ECO:0000313" key="7">
    <source>
        <dbReference type="Proteomes" id="UP001497497"/>
    </source>
</evidence>
<evidence type="ECO:0000313" key="6">
    <source>
        <dbReference type="EMBL" id="CAL1545942.1"/>
    </source>
</evidence>
<dbReference type="Proteomes" id="UP001497497">
    <property type="component" value="Unassembled WGS sequence"/>
</dbReference>
<reference evidence="6 7" key="1">
    <citation type="submission" date="2024-04" db="EMBL/GenBank/DDBJ databases">
        <authorList>
            <consortium name="Genoscope - CEA"/>
            <person name="William W."/>
        </authorList>
    </citation>
    <scope>NUCLEOTIDE SEQUENCE [LARGE SCALE GENOMIC DNA]</scope>
</reference>
<accession>A0AAV2IFW4</accession>